<dbReference type="CDD" id="cd08357">
    <property type="entry name" value="VOC_like"/>
    <property type="match status" value="1"/>
</dbReference>
<dbReference type="EMBL" id="BMDW01000001">
    <property type="protein sequence ID" value="GGA34687.1"/>
    <property type="molecule type" value="Genomic_DNA"/>
</dbReference>
<reference evidence="3" key="1">
    <citation type="journal article" date="2019" name="Int. J. Syst. Evol. Microbiol.">
        <title>The Global Catalogue of Microorganisms (GCM) 10K type strain sequencing project: providing services to taxonomists for standard genome sequencing and annotation.</title>
        <authorList>
            <consortium name="The Broad Institute Genomics Platform"/>
            <consortium name="The Broad Institute Genome Sequencing Center for Infectious Disease"/>
            <person name="Wu L."/>
            <person name="Ma J."/>
        </authorList>
    </citation>
    <scope>NUCLEOTIDE SEQUENCE [LARGE SCALE GENOMIC DNA]</scope>
    <source>
        <strain evidence="3">CGMCC 1.10106</strain>
    </source>
</reference>
<dbReference type="InterPro" id="IPR004360">
    <property type="entry name" value="Glyas_Fos-R_dOase_dom"/>
</dbReference>
<dbReference type="PROSITE" id="PS51819">
    <property type="entry name" value="VOC"/>
    <property type="match status" value="1"/>
</dbReference>
<dbReference type="Pfam" id="PF00903">
    <property type="entry name" value="Glyoxalase"/>
    <property type="match status" value="1"/>
</dbReference>
<dbReference type="PANTHER" id="PTHR39434:SF1">
    <property type="entry name" value="VOC DOMAIN-CONTAINING PROTEIN"/>
    <property type="match status" value="1"/>
</dbReference>
<dbReference type="SUPFAM" id="SSF54593">
    <property type="entry name" value="Glyoxalase/Bleomycin resistance protein/Dihydroxybiphenyl dioxygenase"/>
    <property type="match status" value="1"/>
</dbReference>
<dbReference type="Proteomes" id="UP000618591">
    <property type="component" value="Unassembled WGS sequence"/>
</dbReference>
<organism evidence="2 3">
    <name type="scientific">Sphingomonas psychrolutea</name>
    <dbReference type="NCBI Taxonomy" id="1259676"/>
    <lineage>
        <taxon>Bacteria</taxon>
        <taxon>Pseudomonadati</taxon>
        <taxon>Pseudomonadota</taxon>
        <taxon>Alphaproteobacteria</taxon>
        <taxon>Sphingomonadales</taxon>
        <taxon>Sphingomonadaceae</taxon>
        <taxon>Sphingomonas</taxon>
    </lineage>
</organism>
<dbReference type="InterPro" id="IPR029068">
    <property type="entry name" value="Glyas_Bleomycin-R_OHBP_Dase"/>
</dbReference>
<evidence type="ECO:0000313" key="3">
    <source>
        <dbReference type="Proteomes" id="UP000618591"/>
    </source>
</evidence>
<evidence type="ECO:0000259" key="1">
    <source>
        <dbReference type="PROSITE" id="PS51819"/>
    </source>
</evidence>
<feature type="domain" description="VOC" evidence="1">
    <location>
        <begin position="17"/>
        <end position="143"/>
    </location>
</feature>
<sequence>MKGDAEMGRRYPRPMTRPFHLAFPVHDLAAARAFYGGVLGCSEGRSSDAWIDFDLYGHQIVAHLDPAARAVAVSNPVDGHDVPVPHFGVVLTMADWQALADRLTAAGTRFGIAPHIRFVGQPGEQATMFFYDPSGNALEFKAFADDAMLFAQ</sequence>
<keyword evidence="3" id="KW-1185">Reference proteome</keyword>
<comment type="caution">
    <text evidence="2">The sequence shown here is derived from an EMBL/GenBank/DDBJ whole genome shotgun (WGS) entry which is preliminary data.</text>
</comment>
<accession>A0ABQ1G1C9</accession>
<proteinExistence type="predicted"/>
<gene>
    <name evidence="2" type="ORF">GCM10011395_01300</name>
</gene>
<dbReference type="PANTHER" id="PTHR39434">
    <property type="match status" value="1"/>
</dbReference>
<dbReference type="InterPro" id="IPR037523">
    <property type="entry name" value="VOC_core"/>
</dbReference>
<evidence type="ECO:0000313" key="2">
    <source>
        <dbReference type="EMBL" id="GGA34687.1"/>
    </source>
</evidence>
<protein>
    <submittedName>
        <fullName evidence="2">Glyoxalase/bleomycin resistance protein/dioxygenase superfamily protein</fullName>
    </submittedName>
</protein>
<name>A0ABQ1G1C9_9SPHN</name>
<dbReference type="Gene3D" id="3.10.180.10">
    <property type="entry name" value="2,3-Dihydroxybiphenyl 1,2-Dioxygenase, domain 1"/>
    <property type="match status" value="1"/>
</dbReference>